<keyword evidence="1" id="KW-0472">Membrane</keyword>
<keyword evidence="3" id="KW-1185">Reference proteome</keyword>
<reference evidence="2 3" key="1">
    <citation type="submission" date="2019-05" db="EMBL/GenBank/DDBJ databases">
        <title>Pseudorhodobacter turbinis sp. nov., isolated from the gut of the Korean turban shell.</title>
        <authorList>
            <person name="Jeong Y.-S."/>
            <person name="Kang W.-R."/>
            <person name="Bae J.-W."/>
        </authorList>
    </citation>
    <scope>NUCLEOTIDE SEQUENCE [LARGE SCALE GENOMIC DNA]</scope>
    <source>
        <strain evidence="2 3">S12M18</strain>
    </source>
</reference>
<keyword evidence="1" id="KW-1133">Transmembrane helix</keyword>
<sequence>MMGFFRLAFFGYIALTVLYFLVSIYSRSTQREELEKEWDAEEGPGDRDAYIAAGMAEYDKGLRKKLIWLVYVLPTLAVIAAIYLLNFA</sequence>
<protein>
    <recommendedName>
        <fullName evidence="4">Cation/multidrug efflux pump</fullName>
    </recommendedName>
</protein>
<feature type="transmembrane region" description="Helical" evidence="1">
    <location>
        <begin position="6"/>
        <end position="26"/>
    </location>
</feature>
<dbReference type="Proteomes" id="UP000298631">
    <property type="component" value="Chromosome"/>
</dbReference>
<dbReference type="OrthoDB" id="7632202at2"/>
<feature type="transmembrane region" description="Helical" evidence="1">
    <location>
        <begin position="66"/>
        <end position="85"/>
    </location>
</feature>
<accession>A0A4P8EH51</accession>
<evidence type="ECO:0000313" key="3">
    <source>
        <dbReference type="Proteomes" id="UP000298631"/>
    </source>
</evidence>
<name>A0A4P8EH51_9RHOB</name>
<evidence type="ECO:0000256" key="1">
    <source>
        <dbReference type="SAM" id="Phobius"/>
    </source>
</evidence>
<evidence type="ECO:0008006" key="4">
    <source>
        <dbReference type="Google" id="ProtNLM"/>
    </source>
</evidence>
<dbReference type="EMBL" id="CP039964">
    <property type="protein sequence ID" value="QCO56197.1"/>
    <property type="molecule type" value="Genomic_DNA"/>
</dbReference>
<proteinExistence type="predicted"/>
<evidence type="ECO:0000313" key="2">
    <source>
        <dbReference type="EMBL" id="QCO56197.1"/>
    </source>
</evidence>
<dbReference type="KEGG" id="pseb:EOK75_10940"/>
<gene>
    <name evidence="2" type="ORF">EOK75_10940</name>
</gene>
<dbReference type="AlphaFoldDB" id="A0A4P8EH51"/>
<keyword evidence="1" id="KW-0812">Transmembrane</keyword>
<organism evidence="2 3">
    <name type="scientific">Pseudorhodobacter turbinis</name>
    <dbReference type="NCBI Taxonomy" id="2500533"/>
    <lineage>
        <taxon>Bacteria</taxon>
        <taxon>Pseudomonadati</taxon>
        <taxon>Pseudomonadota</taxon>
        <taxon>Alphaproteobacteria</taxon>
        <taxon>Rhodobacterales</taxon>
        <taxon>Paracoccaceae</taxon>
        <taxon>Pseudorhodobacter</taxon>
    </lineage>
</organism>
<dbReference type="RefSeq" id="WP_137193981.1">
    <property type="nucleotide sequence ID" value="NZ_CP039964.1"/>
</dbReference>